<name>A0A3P6TGY0_DIBLA</name>
<evidence type="ECO:0000313" key="3">
    <source>
        <dbReference type="Proteomes" id="UP000281553"/>
    </source>
</evidence>
<dbReference type="InterPro" id="IPR036291">
    <property type="entry name" value="NAD(P)-bd_dom_sf"/>
</dbReference>
<dbReference type="Proteomes" id="UP000281553">
    <property type="component" value="Unassembled WGS sequence"/>
</dbReference>
<evidence type="ECO:0000256" key="1">
    <source>
        <dbReference type="ARBA" id="ARBA00023002"/>
    </source>
</evidence>
<protein>
    <recommendedName>
        <fullName evidence="4">Retinol dehydrogenase 12</fullName>
    </recommendedName>
</protein>
<evidence type="ECO:0008006" key="4">
    <source>
        <dbReference type="Google" id="ProtNLM"/>
    </source>
</evidence>
<dbReference type="SUPFAM" id="SSF51735">
    <property type="entry name" value="NAD(P)-binding Rossmann-fold domains"/>
    <property type="match status" value="1"/>
</dbReference>
<dbReference type="InterPro" id="IPR002347">
    <property type="entry name" value="SDR_fam"/>
</dbReference>
<dbReference type="PANTHER" id="PTHR43157">
    <property type="entry name" value="PHOSPHATIDYLINOSITOL-GLYCAN BIOSYNTHESIS CLASS F PROTEIN-RELATED"/>
    <property type="match status" value="1"/>
</dbReference>
<proteinExistence type="predicted"/>
<dbReference type="EMBL" id="UYRU01043912">
    <property type="protein sequence ID" value="VDK84417.1"/>
    <property type="molecule type" value="Genomic_DNA"/>
</dbReference>
<dbReference type="Gene3D" id="3.40.50.720">
    <property type="entry name" value="NAD(P)-binding Rossmann-like Domain"/>
    <property type="match status" value="1"/>
</dbReference>
<dbReference type="PANTHER" id="PTHR43157:SF31">
    <property type="entry name" value="PHOSPHATIDYLINOSITOL-GLYCAN BIOSYNTHESIS CLASS F PROTEIN"/>
    <property type="match status" value="1"/>
</dbReference>
<accession>A0A3P6TGY0</accession>
<dbReference type="OrthoDB" id="191139at2759"/>
<evidence type="ECO:0000313" key="2">
    <source>
        <dbReference type="EMBL" id="VDK84417.1"/>
    </source>
</evidence>
<sequence length="268" mass="29789">MYQRFKSLKSISLAPRAYLIHPVRHICFDNINQCLSLLFFQNSQGRICRILSEATSLVMWKFAASVAGVGVGLYALNRLYFSGPRCLLPGRLDGRLAIVTGANSGIGRETTAELARRGARVIMACRNQKRAEEAKADILARYGEGSRRALTLNVASSSLKQYLTPVKPEQLIIEELDLASLQSVRDFAARICKADTRIDLLINNAGIMACPYTRTRDGFESQVGTNHLGHFLLTELLMPAIKRAFPDPRIINVSSLAHERVEVRCARL</sequence>
<dbReference type="Pfam" id="PF00106">
    <property type="entry name" value="adh_short"/>
    <property type="match status" value="2"/>
</dbReference>
<organism evidence="2 3">
    <name type="scientific">Dibothriocephalus latus</name>
    <name type="common">Fish tapeworm</name>
    <name type="synonym">Diphyllobothrium latum</name>
    <dbReference type="NCBI Taxonomy" id="60516"/>
    <lineage>
        <taxon>Eukaryota</taxon>
        <taxon>Metazoa</taxon>
        <taxon>Spiralia</taxon>
        <taxon>Lophotrochozoa</taxon>
        <taxon>Platyhelminthes</taxon>
        <taxon>Cestoda</taxon>
        <taxon>Eucestoda</taxon>
        <taxon>Diphyllobothriidea</taxon>
        <taxon>Diphyllobothriidae</taxon>
        <taxon>Dibothriocephalus</taxon>
    </lineage>
</organism>
<gene>
    <name evidence="2" type="ORF">DILT_LOCUS3586</name>
</gene>
<reference evidence="2 3" key="1">
    <citation type="submission" date="2018-11" db="EMBL/GenBank/DDBJ databases">
        <authorList>
            <consortium name="Pathogen Informatics"/>
        </authorList>
    </citation>
    <scope>NUCLEOTIDE SEQUENCE [LARGE SCALE GENOMIC DNA]</scope>
</reference>
<keyword evidence="3" id="KW-1185">Reference proteome</keyword>
<dbReference type="GO" id="GO:0016491">
    <property type="term" value="F:oxidoreductase activity"/>
    <property type="evidence" value="ECO:0007669"/>
    <property type="project" value="UniProtKB-KW"/>
</dbReference>
<keyword evidence="1" id="KW-0560">Oxidoreductase</keyword>
<dbReference type="AlphaFoldDB" id="A0A3P6TGY0"/>